<proteinExistence type="predicted"/>
<dbReference type="RefSeq" id="WP_087582685.1">
    <property type="nucleotide sequence ID" value="NZ_NDYN01000001.1"/>
</dbReference>
<evidence type="ECO:0000256" key="1">
    <source>
        <dbReference type="SAM" id="Coils"/>
    </source>
</evidence>
<feature type="coiled-coil region" evidence="1">
    <location>
        <begin position="192"/>
        <end position="219"/>
    </location>
</feature>
<name>A0A1Y5MLD2_9BACT</name>
<keyword evidence="2" id="KW-0808">Transferase</keyword>
<evidence type="ECO:0000313" key="3">
    <source>
        <dbReference type="Proteomes" id="UP000196317"/>
    </source>
</evidence>
<gene>
    <name evidence="2" type="ORF">B9N65_02630</name>
</gene>
<keyword evidence="1" id="KW-0175">Coiled coil</keyword>
<accession>A0A1Y5MLD2</accession>
<sequence>MQISSSPYPYLSREHIASEMEFKFNDINEILDNNMGYGMSFPKYARLDKKAQAAAYDRHIYPLSGFTKGDEAKVTIIGKLRGYDPDFTSEQLSDLKNFINESKGLFVEYIQGQQAKPDNDKPKILRDTPYTVNEFLNEYRGNRQLLFMQNSRTVDLLDSDMSVDEFKEEWAKYALKERFNITLSGEDTKNAVNILKEMNEKGLQDIESAEEEKDDTKEKKFTPIQAESKNTETYDITKDEKFSYLLKLQELERERGIDVLRIMQKLEENGKKVVDKKV</sequence>
<dbReference type="AlphaFoldDB" id="A0A1Y5MLD2"/>
<dbReference type="Proteomes" id="UP000196317">
    <property type="component" value="Unassembled WGS sequence"/>
</dbReference>
<dbReference type="GO" id="GO:0016740">
    <property type="term" value="F:transferase activity"/>
    <property type="evidence" value="ECO:0007669"/>
    <property type="project" value="UniProtKB-KW"/>
</dbReference>
<comment type="caution">
    <text evidence="2">The sequence shown here is derived from an EMBL/GenBank/DDBJ whole genome shotgun (WGS) entry which is preliminary data.</text>
</comment>
<dbReference type="EMBL" id="NDYN01000001">
    <property type="protein sequence ID" value="OUT09259.1"/>
    <property type="molecule type" value="Genomic_DNA"/>
</dbReference>
<reference evidence="2 3" key="1">
    <citation type="submission" date="2017-04" db="EMBL/GenBank/DDBJ databases">
        <title>Complete genome of Campylobacter concisus ATCC 33237T and draft genomes for an additional eight well characterized C. concisus strains.</title>
        <authorList>
            <person name="Cornelius A.J."/>
            <person name="Miller W.G."/>
            <person name="Lastovica A.J."/>
            <person name="On S.L."/>
            <person name="French N.P."/>
            <person name="Vandenberg O."/>
            <person name="Biggs P.J."/>
        </authorList>
    </citation>
    <scope>NUCLEOTIDE SEQUENCE [LARGE SCALE GENOMIC DNA]</scope>
    <source>
        <strain evidence="2 3">CCUG 19995</strain>
    </source>
</reference>
<organism evidence="2 3">
    <name type="scientific">Campylobacter concisus</name>
    <dbReference type="NCBI Taxonomy" id="199"/>
    <lineage>
        <taxon>Bacteria</taxon>
        <taxon>Pseudomonadati</taxon>
        <taxon>Campylobacterota</taxon>
        <taxon>Epsilonproteobacteria</taxon>
        <taxon>Campylobacterales</taxon>
        <taxon>Campylobacteraceae</taxon>
        <taxon>Campylobacter</taxon>
    </lineage>
</organism>
<evidence type="ECO:0000313" key="2">
    <source>
        <dbReference type="EMBL" id="OUT09259.1"/>
    </source>
</evidence>
<protein>
    <submittedName>
        <fullName evidence="2">Polyribonucleotide nucleotidyltransferase</fullName>
    </submittedName>
</protein>